<keyword evidence="4" id="KW-0804">Transcription</keyword>
<protein>
    <submittedName>
        <fullName evidence="6">LysR substrate-binding domain-containing protein</fullName>
    </submittedName>
</protein>
<sequence length="294" mass="31140">MSTLPPLNALRAFETAARAGSFVAAGVELGVTSAAVSQQVRALEEHLGKQLFLRQGNRITLTDAGRAIYPRVEFALTDLAAVAAELGEGRMRARLVLSVIPSVAELWLVPALAGFEGRAGIEIRVEEDPVAFGREGADLRLTYGGHAYPDHQTEPLFRDRIAAVAAPGFALPEEGLAALPDSAFIHTDWGASYATQPAWAAWFAAKGDTRRPDPKAGLRVGTTGLALAAARAGLGVALVPERLAGVEIRAGALVRIDATALPMSWDYVLVFPRAHARRPRLKALVAHLHGAVGD</sequence>
<keyword evidence="2" id="KW-0805">Transcription regulation</keyword>
<dbReference type="PROSITE" id="PS50931">
    <property type="entry name" value="HTH_LYSR"/>
    <property type="match status" value="1"/>
</dbReference>
<dbReference type="PANTHER" id="PTHR30537:SF79">
    <property type="entry name" value="TRANSCRIPTIONAL REGULATOR-RELATED"/>
    <property type="match status" value="1"/>
</dbReference>
<reference evidence="6 7" key="1">
    <citation type="submission" date="2022-10" db="EMBL/GenBank/DDBJ databases">
        <title>Defluviimonas sp. nov., isolated from ocean surface sediments.</title>
        <authorList>
            <person name="He W."/>
            <person name="Wang L."/>
            <person name="Zhang D.-F."/>
        </authorList>
    </citation>
    <scope>NUCLEOTIDE SEQUENCE [LARGE SCALE GENOMIC DNA]</scope>
    <source>
        <strain evidence="6 7">WL0024</strain>
    </source>
</reference>
<dbReference type="SUPFAM" id="SSF46785">
    <property type="entry name" value="Winged helix' DNA-binding domain"/>
    <property type="match status" value="1"/>
</dbReference>
<dbReference type="Gene3D" id="3.40.190.10">
    <property type="entry name" value="Periplasmic binding protein-like II"/>
    <property type="match status" value="2"/>
</dbReference>
<dbReference type="InterPro" id="IPR058163">
    <property type="entry name" value="LysR-type_TF_proteobact-type"/>
</dbReference>
<dbReference type="InterPro" id="IPR036390">
    <property type="entry name" value="WH_DNA-bd_sf"/>
</dbReference>
<name>A0ABT2X3G0_9RHOB</name>
<evidence type="ECO:0000256" key="2">
    <source>
        <dbReference type="ARBA" id="ARBA00023015"/>
    </source>
</evidence>
<dbReference type="EMBL" id="JAOVQO010000008">
    <property type="protein sequence ID" value="MCU9848254.1"/>
    <property type="molecule type" value="Genomic_DNA"/>
</dbReference>
<organism evidence="6 7">
    <name type="scientific">Albidovulum salinarum</name>
    <dbReference type="NCBI Taxonomy" id="2984153"/>
    <lineage>
        <taxon>Bacteria</taxon>
        <taxon>Pseudomonadati</taxon>
        <taxon>Pseudomonadota</taxon>
        <taxon>Alphaproteobacteria</taxon>
        <taxon>Rhodobacterales</taxon>
        <taxon>Paracoccaceae</taxon>
        <taxon>Albidovulum</taxon>
    </lineage>
</organism>
<keyword evidence="7" id="KW-1185">Reference proteome</keyword>
<dbReference type="InterPro" id="IPR005119">
    <property type="entry name" value="LysR_subst-bd"/>
</dbReference>
<evidence type="ECO:0000313" key="7">
    <source>
        <dbReference type="Proteomes" id="UP001209535"/>
    </source>
</evidence>
<dbReference type="PANTHER" id="PTHR30537">
    <property type="entry name" value="HTH-TYPE TRANSCRIPTIONAL REGULATOR"/>
    <property type="match status" value="1"/>
</dbReference>
<evidence type="ECO:0000256" key="4">
    <source>
        <dbReference type="ARBA" id="ARBA00023163"/>
    </source>
</evidence>
<evidence type="ECO:0000313" key="6">
    <source>
        <dbReference type="EMBL" id="MCU9848254.1"/>
    </source>
</evidence>
<comment type="caution">
    <text evidence="6">The sequence shown here is derived from an EMBL/GenBank/DDBJ whole genome shotgun (WGS) entry which is preliminary data.</text>
</comment>
<feature type="domain" description="HTH lysR-type" evidence="5">
    <location>
        <begin position="5"/>
        <end position="62"/>
    </location>
</feature>
<dbReference type="InterPro" id="IPR036388">
    <property type="entry name" value="WH-like_DNA-bd_sf"/>
</dbReference>
<proteinExistence type="inferred from homology"/>
<dbReference type="Pfam" id="PF03466">
    <property type="entry name" value="LysR_substrate"/>
    <property type="match status" value="1"/>
</dbReference>
<comment type="similarity">
    <text evidence="1">Belongs to the LysR transcriptional regulatory family.</text>
</comment>
<accession>A0ABT2X3G0</accession>
<keyword evidence="3" id="KW-0238">DNA-binding</keyword>
<dbReference type="Gene3D" id="1.10.10.10">
    <property type="entry name" value="Winged helix-like DNA-binding domain superfamily/Winged helix DNA-binding domain"/>
    <property type="match status" value="1"/>
</dbReference>
<evidence type="ECO:0000256" key="3">
    <source>
        <dbReference type="ARBA" id="ARBA00023125"/>
    </source>
</evidence>
<dbReference type="RefSeq" id="WP_263335441.1">
    <property type="nucleotide sequence ID" value="NZ_JAOVQO010000008.1"/>
</dbReference>
<dbReference type="InterPro" id="IPR000847">
    <property type="entry name" value="LysR_HTH_N"/>
</dbReference>
<evidence type="ECO:0000259" key="5">
    <source>
        <dbReference type="PROSITE" id="PS50931"/>
    </source>
</evidence>
<gene>
    <name evidence="6" type="ORF">OEZ60_09565</name>
</gene>
<dbReference type="Pfam" id="PF00126">
    <property type="entry name" value="HTH_1"/>
    <property type="match status" value="1"/>
</dbReference>
<dbReference type="SUPFAM" id="SSF53850">
    <property type="entry name" value="Periplasmic binding protein-like II"/>
    <property type="match status" value="1"/>
</dbReference>
<dbReference type="Proteomes" id="UP001209535">
    <property type="component" value="Unassembled WGS sequence"/>
</dbReference>
<dbReference type="PRINTS" id="PR00039">
    <property type="entry name" value="HTHLYSR"/>
</dbReference>
<evidence type="ECO:0000256" key="1">
    <source>
        <dbReference type="ARBA" id="ARBA00009437"/>
    </source>
</evidence>